<evidence type="ECO:0000313" key="7">
    <source>
        <dbReference type="RefSeq" id="XP_014667190.1"/>
    </source>
</evidence>
<feature type="domain" description="Aspartate dehydrogenase" evidence="3">
    <location>
        <begin position="167"/>
        <end position="257"/>
    </location>
</feature>
<reference evidence="6 7" key="1">
    <citation type="submission" date="2025-05" db="UniProtKB">
        <authorList>
            <consortium name="RefSeq"/>
        </authorList>
    </citation>
    <scope>IDENTIFICATION</scope>
</reference>
<feature type="domain" description="Aspartate/homoserine dehydrogenase NAD-binding" evidence="4">
    <location>
        <begin position="11"/>
        <end position="119"/>
    </location>
</feature>
<comment type="similarity">
    <text evidence="1">Belongs to the L-aspartate dehydrogenase family.</text>
</comment>
<dbReference type="GeneID" id="106808830"/>
<dbReference type="RefSeq" id="XP_014667192.1">
    <property type="nucleotide sequence ID" value="XM_014811706.1"/>
</dbReference>
<dbReference type="InterPro" id="IPR002811">
    <property type="entry name" value="Asp_DH"/>
</dbReference>
<accession>A0ABM1E4S3</accession>
<dbReference type="Gene3D" id="3.40.50.720">
    <property type="entry name" value="NAD(P)-binding Rossmann-like Domain"/>
    <property type="match status" value="1"/>
</dbReference>
<dbReference type="InterPro" id="IPR011182">
    <property type="entry name" value="L-Asp_DH"/>
</dbReference>
<gene>
    <name evidence="6 7 8 9 10" type="primary">LOC106808830</name>
</gene>
<dbReference type="RefSeq" id="XP_014667194.1">
    <property type="nucleotide sequence ID" value="XM_014811708.1"/>
</dbReference>
<dbReference type="InterPro" id="IPR005106">
    <property type="entry name" value="Asp/hSer_DH_NAD-bd"/>
</dbReference>
<evidence type="ECO:0000313" key="8">
    <source>
        <dbReference type="RefSeq" id="XP_014667192.1"/>
    </source>
</evidence>
<dbReference type="PANTHER" id="PTHR31873">
    <property type="entry name" value="L-ASPARTATE DEHYDROGENASE-RELATED"/>
    <property type="match status" value="1"/>
</dbReference>
<dbReference type="Gene3D" id="3.30.360.10">
    <property type="entry name" value="Dihydrodipicolinate Reductase, domain 2"/>
    <property type="match status" value="1"/>
</dbReference>
<evidence type="ECO:0000313" key="10">
    <source>
        <dbReference type="RefSeq" id="XP_014667194.1"/>
    </source>
</evidence>
<evidence type="ECO:0000259" key="4">
    <source>
        <dbReference type="Pfam" id="PF03447"/>
    </source>
</evidence>
<dbReference type="RefSeq" id="XP_014667189.1">
    <property type="nucleotide sequence ID" value="XM_014811703.1"/>
</dbReference>
<protein>
    <recommendedName>
        <fullName evidence="2">Aspartate dehydrogenase domain-containing protein</fullName>
    </recommendedName>
</protein>
<organism evidence="5 10">
    <name type="scientific">Priapulus caudatus</name>
    <name type="common">Priapulid worm</name>
    <dbReference type="NCBI Taxonomy" id="37621"/>
    <lineage>
        <taxon>Eukaryota</taxon>
        <taxon>Metazoa</taxon>
        <taxon>Ecdysozoa</taxon>
        <taxon>Scalidophora</taxon>
        <taxon>Priapulida</taxon>
        <taxon>Priapulimorpha</taxon>
        <taxon>Priapulimorphida</taxon>
        <taxon>Priapulidae</taxon>
        <taxon>Priapulus</taxon>
    </lineage>
</organism>
<dbReference type="PIRSF" id="PIRSF005227">
    <property type="entry name" value="Asp_dh_NAD_syn"/>
    <property type="match status" value="1"/>
</dbReference>
<dbReference type="SUPFAM" id="SSF55347">
    <property type="entry name" value="Glyceraldehyde-3-phosphate dehydrogenase-like, C-terminal domain"/>
    <property type="match status" value="1"/>
</dbReference>
<dbReference type="Proteomes" id="UP000695022">
    <property type="component" value="Unplaced"/>
</dbReference>
<evidence type="ECO:0000313" key="6">
    <source>
        <dbReference type="RefSeq" id="XP_014667189.1"/>
    </source>
</evidence>
<evidence type="ECO:0000313" key="9">
    <source>
        <dbReference type="RefSeq" id="XP_014667193.1"/>
    </source>
</evidence>
<dbReference type="Pfam" id="PF01958">
    <property type="entry name" value="Asp_DH_C"/>
    <property type="match status" value="1"/>
</dbReference>
<evidence type="ECO:0000313" key="5">
    <source>
        <dbReference type="Proteomes" id="UP000695022"/>
    </source>
</evidence>
<evidence type="ECO:0000256" key="2">
    <source>
        <dbReference type="ARBA" id="ARBA00020169"/>
    </source>
</evidence>
<dbReference type="RefSeq" id="XP_014667193.1">
    <property type="nucleotide sequence ID" value="XM_014811707.1"/>
</dbReference>
<proteinExistence type="inferred from homology"/>
<dbReference type="Pfam" id="PF03447">
    <property type="entry name" value="NAD_binding_3"/>
    <property type="match status" value="1"/>
</dbReference>
<dbReference type="RefSeq" id="XP_014667190.1">
    <property type="nucleotide sequence ID" value="XM_014811704.1"/>
</dbReference>
<keyword evidence="5" id="KW-1185">Reference proteome</keyword>
<sequence>MESARKVGIVGYGHIGKYLVDCILDHPNLELAFVWNRTPSVMQGKVEEGYILTDLAEFVHIEVDLIVEVAHPSISMQYGPLFLQHADYMMGSPTALADRKLETTLRKLSAEYSHAVYIPSGAFWGGEDIRKMADMGTLLGLNISMTKHPSSFKLLSPLMEKNENVVQRTVLYEGPVRELCRLAPNNVNTMAAGAVAAHNLGFDGVQGSIISDPNLPDWHVVEVQVTGPTNPKTDQTFTVKTVRQNPSQAGSVTGSATFKSFFSSILGATGKDSGFHLC</sequence>
<name>A0ABM1E4S3_PRICU</name>
<dbReference type="SUPFAM" id="SSF51735">
    <property type="entry name" value="NAD(P)-binding Rossmann-fold domains"/>
    <property type="match status" value="1"/>
</dbReference>
<evidence type="ECO:0000256" key="1">
    <source>
        <dbReference type="ARBA" id="ARBA00008331"/>
    </source>
</evidence>
<evidence type="ECO:0000259" key="3">
    <source>
        <dbReference type="Pfam" id="PF01958"/>
    </source>
</evidence>
<dbReference type="PANTHER" id="PTHR31873:SF6">
    <property type="entry name" value="ASPARTATE DEHYDROGENASE DOMAIN-CONTAINING PROTEIN"/>
    <property type="match status" value="1"/>
</dbReference>
<dbReference type="InterPro" id="IPR036291">
    <property type="entry name" value="NAD(P)-bd_dom_sf"/>
</dbReference>